<dbReference type="Pfam" id="PF13472">
    <property type="entry name" value="Lipase_GDSL_2"/>
    <property type="match status" value="1"/>
</dbReference>
<evidence type="ECO:0000313" key="5">
    <source>
        <dbReference type="EMBL" id="GCD47497.1"/>
    </source>
</evidence>
<name>A0A401WDU1_STREY</name>
<dbReference type="EMBL" id="BHZD01000001">
    <property type="protein sequence ID" value="GCD47497.1"/>
    <property type="molecule type" value="Genomic_DNA"/>
</dbReference>
<comment type="caution">
    <text evidence="5">The sequence shown here is derived from an EMBL/GenBank/DDBJ whole genome shotgun (WGS) entry which is preliminary data.</text>
</comment>
<dbReference type="InterPro" id="IPR053140">
    <property type="entry name" value="GDSL_Rv0518-like"/>
</dbReference>
<sequence>MTRTARLFRGVTRTATVALTTCATVAALTHVTWARPAEGHGPGTPAVPRAGQSSGAAPGWTRTWGTSLATAAPAAKSGVTGRQTLRMVVHTSTGGDTARIQLANTFATAPVRIGHATIARRSAGAGATGTPVNLTFGGSRSTVVEPGETVRSDQAAFPVKADEDLLVSVHLPEPVAEAPYHDYTLTTSYASAPGDGTDRAGETAGSRFPARFTHWAYLNGVDVTVSGGDGTVIALGDSQTDGGHTTPDTNRRWPDHYGRALQASRRHTGVVNAGISGNRLLTDSTGTRAAYGPSALNRFTRDVLEQPGARSVILYEGINDIALDGADSTSLISAIRELAGRAHTAGLTFTAATIPAFAGYPSYTPAKEQTRQEVNRYIRTSRDLDSYVDFDRATRDPRDGTRLFAGYYDRGDDRLHFNDNGSHVLANTVLAAPPARPAPHFSQTAAADFTGDGVVDLVARNADGDLMLWTGNQDIDRPGRGDGTFARPVRLTGDWDFTQTVAGDFTGDGKADLVAADAGNVLKLWTGRGDGTFARPARLTGDWKITQTTAGDVTGDGIGDLMGRDADGGLRLWAGEKGGTFARPVKAIGGWDFTQTVAGDFTGDGKTDLVARDAANGLILRPGNGDGTFGPSTALKSGWTCTETTAGDFNGDGIADLVARDDASGDLNLWINTGGTLSDQPLRLTGGW</sequence>
<dbReference type="PANTHER" id="PTHR43784:SF2">
    <property type="entry name" value="GDSL-LIKE LIPASE_ACYLHYDROLASE, PUTATIVE (AFU_ORTHOLOGUE AFUA_2G00820)-RELATED"/>
    <property type="match status" value="1"/>
</dbReference>
<dbReference type="Proteomes" id="UP000286746">
    <property type="component" value="Unassembled WGS sequence"/>
</dbReference>
<dbReference type="GO" id="GO:0016787">
    <property type="term" value="F:hydrolase activity"/>
    <property type="evidence" value="ECO:0007669"/>
    <property type="project" value="UniProtKB-KW"/>
</dbReference>
<keyword evidence="5" id="KW-0378">Hydrolase</keyword>
<dbReference type="InterPro" id="IPR013830">
    <property type="entry name" value="SGNH_hydro"/>
</dbReference>
<feature type="chain" id="PRO_5038356562" evidence="3">
    <location>
        <begin position="27"/>
        <end position="688"/>
    </location>
</feature>
<accession>A0A401WDU1</accession>
<gene>
    <name evidence="5" type="ORF">GKJPGBOP_07263</name>
</gene>
<keyword evidence="6" id="KW-1185">Reference proteome</keyword>
<dbReference type="AlphaFoldDB" id="A0A401WDU1"/>
<dbReference type="PANTHER" id="PTHR43784">
    <property type="entry name" value="GDSL-LIKE LIPASE/ACYLHYDROLASE, PUTATIVE (AFU_ORTHOLOGUE AFUA_2G00820)-RELATED"/>
    <property type="match status" value="1"/>
</dbReference>
<dbReference type="Gene3D" id="3.40.50.1110">
    <property type="entry name" value="SGNH hydrolase"/>
    <property type="match status" value="1"/>
</dbReference>
<feature type="domain" description="SGNH hydrolase-type esterase" evidence="4">
    <location>
        <begin position="234"/>
        <end position="422"/>
    </location>
</feature>
<evidence type="ECO:0000256" key="3">
    <source>
        <dbReference type="SAM" id="SignalP"/>
    </source>
</evidence>
<feature type="signal peptide" evidence="3">
    <location>
        <begin position="1"/>
        <end position="26"/>
    </location>
</feature>
<evidence type="ECO:0000256" key="2">
    <source>
        <dbReference type="SAM" id="MobiDB-lite"/>
    </source>
</evidence>
<keyword evidence="1 3" id="KW-0732">Signal</keyword>
<dbReference type="Pfam" id="PF13517">
    <property type="entry name" value="FG-GAP_3"/>
    <property type="match status" value="2"/>
</dbReference>
<dbReference type="SUPFAM" id="SSF69318">
    <property type="entry name" value="Integrin alpha N-terminal domain"/>
    <property type="match status" value="2"/>
</dbReference>
<dbReference type="InterPro" id="IPR013517">
    <property type="entry name" value="FG-GAP"/>
</dbReference>
<evidence type="ECO:0000256" key="1">
    <source>
        <dbReference type="ARBA" id="ARBA00022729"/>
    </source>
</evidence>
<reference evidence="5 6" key="1">
    <citation type="submission" date="2018-11" db="EMBL/GenBank/DDBJ databases">
        <title>Whole genome sequence of Streptomyces paromomycinus NBRC 15454(T).</title>
        <authorList>
            <person name="Komaki H."/>
            <person name="Tamura T."/>
        </authorList>
    </citation>
    <scope>NUCLEOTIDE SEQUENCE [LARGE SCALE GENOMIC DNA]</scope>
    <source>
        <strain evidence="5 6">NBRC 15454</strain>
    </source>
</reference>
<evidence type="ECO:0000259" key="4">
    <source>
        <dbReference type="Pfam" id="PF13472"/>
    </source>
</evidence>
<dbReference type="InterPro" id="IPR028994">
    <property type="entry name" value="Integrin_alpha_N"/>
</dbReference>
<dbReference type="InterPro" id="IPR036514">
    <property type="entry name" value="SGNH_hydro_sf"/>
</dbReference>
<protein>
    <submittedName>
        <fullName evidence="5">SGNH hydrolase</fullName>
    </submittedName>
</protein>
<dbReference type="Gene3D" id="2.40.128.340">
    <property type="match status" value="2"/>
</dbReference>
<evidence type="ECO:0000313" key="6">
    <source>
        <dbReference type="Proteomes" id="UP000286746"/>
    </source>
</evidence>
<proteinExistence type="predicted"/>
<dbReference type="RefSeq" id="WP_125057600.1">
    <property type="nucleotide sequence ID" value="NZ_BHZD01000001.1"/>
</dbReference>
<organism evidence="5 6">
    <name type="scientific">Streptomyces paromomycinus</name>
    <name type="common">Streptomyces rimosus subsp. paromomycinus</name>
    <dbReference type="NCBI Taxonomy" id="92743"/>
    <lineage>
        <taxon>Bacteria</taxon>
        <taxon>Bacillati</taxon>
        <taxon>Actinomycetota</taxon>
        <taxon>Actinomycetes</taxon>
        <taxon>Kitasatosporales</taxon>
        <taxon>Streptomycetaceae</taxon>
        <taxon>Streptomyces</taxon>
    </lineage>
</organism>
<feature type="region of interest" description="Disordered" evidence="2">
    <location>
        <begin position="36"/>
        <end position="58"/>
    </location>
</feature>
<dbReference type="SUPFAM" id="SSF52266">
    <property type="entry name" value="SGNH hydrolase"/>
    <property type="match status" value="1"/>
</dbReference>